<dbReference type="AlphaFoldDB" id="A0A4V2G3R8"/>
<organism evidence="1 2">
    <name type="scientific">Fluviicoccus keumensis</name>
    <dbReference type="NCBI Taxonomy" id="1435465"/>
    <lineage>
        <taxon>Bacteria</taxon>
        <taxon>Pseudomonadati</taxon>
        <taxon>Pseudomonadota</taxon>
        <taxon>Gammaproteobacteria</taxon>
        <taxon>Moraxellales</taxon>
        <taxon>Moraxellaceae</taxon>
        <taxon>Fluviicoccus</taxon>
    </lineage>
</organism>
<keyword evidence="2" id="KW-1185">Reference proteome</keyword>
<dbReference type="RefSeq" id="WP_130414631.1">
    <property type="nucleotide sequence ID" value="NZ_SHKX01000014.1"/>
</dbReference>
<comment type="caution">
    <text evidence="1">The sequence shown here is derived from an EMBL/GenBank/DDBJ whole genome shotgun (WGS) entry which is preliminary data.</text>
</comment>
<evidence type="ECO:0000313" key="2">
    <source>
        <dbReference type="Proteomes" id="UP000292423"/>
    </source>
</evidence>
<accession>A0A4V2G3R8</accession>
<reference evidence="1 2" key="1">
    <citation type="submission" date="2019-02" db="EMBL/GenBank/DDBJ databases">
        <title>Genomic Encyclopedia of Type Strains, Phase IV (KMG-IV): sequencing the most valuable type-strain genomes for metagenomic binning, comparative biology and taxonomic classification.</title>
        <authorList>
            <person name="Goeker M."/>
        </authorList>
    </citation>
    <scope>NUCLEOTIDE SEQUENCE [LARGE SCALE GENOMIC DNA]</scope>
    <source>
        <strain evidence="1 2">DSM 105135</strain>
    </source>
</reference>
<proteinExistence type="predicted"/>
<dbReference type="Proteomes" id="UP000292423">
    <property type="component" value="Unassembled WGS sequence"/>
</dbReference>
<dbReference type="EMBL" id="SHKX01000014">
    <property type="protein sequence ID" value="RZU38096.1"/>
    <property type="molecule type" value="Genomic_DNA"/>
</dbReference>
<sequence>MILPAELHAPSSRRGLYEVFEFNGVSADGRYAFLVRHACTMPRWRNPGVMEVALMCFDRKLNRTACVVEREEMTALHLKQLQRGGGWEGLGFSFGSGAFFEVGRQNLRGKLYGESGGGHWKLELQRRDELLLPLPGEKLYRWSWPRHKVLIRDCALEFQGVLQVGDMRMEGVFAGANLHYWGEGYPHEFASAQCAAFSEDAGAYFYGFSTKLTLGRLSSPYLGMAVLKVRGRRYAFNELAGCFRHHLEALDNYRWRISFLGPEFGLNVEIDGSNPRMTPWQAWHADHPKGGRSVLKMTPFARGDFTLYRRRNAEQVAVLSSSSVELKTLLPENLPESGGFRANA</sequence>
<name>A0A4V2G3R8_9GAMM</name>
<protein>
    <recommendedName>
        <fullName evidence="3">Tocopherol cyclase-like protein</fullName>
    </recommendedName>
</protein>
<dbReference type="OrthoDB" id="6717119at2"/>
<gene>
    <name evidence="1" type="ORF">EV700_2673</name>
</gene>
<evidence type="ECO:0000313" key="1">
    <source>
        <dbReference type="EMBL" id="RZU38096.1"/>
    </source>
</evidence>
<evidence type="ECO:0008006" key="3">
    <source>
        <dbReference type="Google" id="ProtNLM"/>
    </source>
</evidence>